<name>A0A0L8H686_OCTBM</name>
<protein>
    <submittedName>
        <fullName evidence="1">Uncharacterized protein</fullName>
    </submittedName>
</protein>
<dbReference type="EMBL" id="KQ419202">
    <property type="protein sequence ID" value="KOF84275.1"/>
    <property type="molecule type" value="Genomic_DNA"/>
</dbReference>
<dbReference type="AlphaFoldDB" id="A0A0L8H686"/>
<accession>A0A0L8H686</accession>
<reference evidence="1" key="1">
    <citation type="submission" date="2015-07" db="EMBL/GenBank/DDBJ databases">
        <title>MeaNS - Measles Nucleotide Surveillance Program.</title>
        <authorList>
            <person name="Tran T."/>
            <person name="Druce J."/>
        </authorList>
    </citation>
    <scope>NUCLEOTIDE SEQUENCE</scope>
    <source>
        <strain evidence="1">UCB-OBI-ISO-001</strain>
        <tissue evidence="1">Gonad</tissue>
    </source>
</reference>
<organism evidence="1">
    <name type="scientific">Octopus bimaculoides</name>
    <name type="common">California two-spotted octopus</name>
    <dbReference type="NCBI Taxonomy" id="37653"/>
    <lineage>
        <taxon>Eukaryota</taxon>
        <taxon>Metazoa</taxon>
        <taxon>Spiralia</taxon>
        <taxon>Lophotrochozoa</taxon>
        <taxon>Mollusca</taxon>
        <taxon>Cephalopoda</taxon>
        <taxon>Coleoidea</taxon>
        <taxon>Octopodiformes</taxon>
        <taxon>Octopoda</taxon>
        <taxon>Incirrata</taxon>
        <taxon>Octopodidae</taxon>
        <taxon>Octopus</taxon>
    </lineage>
</organism>
<gene>
    <name evidence="1" type="ORF">OCBIM_22022346mg</name>
</gene>
<sequence>MQETRAMETPKETEARRNADRLSATCSIPLRITEESLRHIKLSDPRGKLVQGATLLVIDEVTSYIWKQVQCLQLSVNMRVQNSGGDDTAFASYLAQLGNGTFPINQEIGEYKISIPPPHLIYSSRQQDLFEVKHSSVILLRNFDPAIYSLHNHIIEAVVANGTHPGIRIMVPQIPLTTTENYPFSFSRKQFRVKSSFEMISNKSHT</sequence>
<evidence type="ECO:0000313" key="1">
    <source>
        <dbReference type="EMBL" id="KOF84275.1"/>
    </source>
</evidence>
<proteinExistence type="predicted"/>